<reference evidence="1" key="1">
    <citation type="submission" date="2023-04" db="EMBL/GenBank/DDBJ databases">
        <title>Black Yeasts Isolated from many extreme environments.</title>
        <authorList>
            <person name="Coleine C."/>
            <person name="Stajich J.E."/>
            <person name="Selbmann L."/>
        </authorList>
    </citation>
    <scope>NUCLEOTIDE SEQUENCE</scope>
    <source>
        <strain evidence="1">CCFEE 5312</strain>
    </source>
</reference>
<evidence type="ECO:0000313" key="1">
    <source>
        <dbReference type="EMBL" id="KAK3049877.1"/>
    </source>
</evidence>
<dbReference type="Proteomes" id="UP001271007">
    <property type="component" value="Unassembled WGS sequence"/>
</dbReference>
<evidence type="ECO:0000313" key="2">
    <source>
        <dbReference type="Proteomes" id="UP001271007"/>
    </source>
</evidence>
<gene>
    <name evidence="1" type="ORF">LTR09_008797</name>
</gene>
<sequence>MGVPGRFRQYLLRNGLSITRRWRSPRQPLEEQPPVESSLQIAALQMAAQPPPPSLEDRLFGLPAELRDCIVNMAVTQPHKIEIDVLRHGLRKDGTCGATPWADLPRYDRESSRSDGFCPKLHPLAMTCQQACAEVTSAYYRENTFSIKLHTDGSPVATFLKWLECGNRAPGHRNAIVTNMRRVSLYFDVGSATHWDISHRRYIEAELLRDAEIEVEYDIDDPAGEKTPRCDCRLDEVLDRCNAAVLPSGSEMPNRLITYVLELEAFMQELACDKGLSGICHVCEGQEGLLLLED</sequence>
<accession>A0AAJ0DGH9</accession>
<keyword evidence="2" id="KW-1185">Reference proteome</keyword>
<name>A0AAJ0DGH9_9PEZI</name>
<organism evidence="1 2">
    <name type="scientific">Extremus antarcticus</name>
    <dbReference type="NCBI Taxonomy" id="702011"/>
    <lineage>
        <taxon>Eukaryota</taxon>
        <taxon>Fungi</taxon>
        <taxon>Dikarya</taxon>
        <taxon>Ascomycota</taxon>
        <taxon>Pezizomycotina</taxon>
        <taxon>Dothideomycetes</taxon>
        <taxon>Dothideomycetidae</taxon>
        <taxon>Mycosphaerellales</taxon>
        <taxon>Extremaceae</taxon>
        <taxon>Extremus</taxon>
    </lineage>
</organism>
<dbReference type="AlphaFoldDB" id="A0AAJ0DGH9"/>
<proteinExistence type="predicted"/>
<protein>
    <submittedName>
        <fullName evidence="1">Uncharacterized protein</fullName>
    </submittedName>
</protein>
<dbReference type="EMBL" id="JAWDJX010000036">
    <property type="protein sequence ID" value="KAK3049877.1"/>
    <property type="molecule type" value="Genomic_DNA"/>
</dbReference>
<comment type="caution">
    <text evidence="1">The sequence shown here is derived from an EMBL/GenBank/DDBJ whole genome shotgun (WGS) entry which is preliminary data.</text>
</comment>